<dbReference type="EMBL" id="CP000909">
    <property type="protein sequence ID" value="ABY33679.1"/>
    <property type="molecule type" value="Genomic_DNA"/>
</dbReference>
<dbReference type="AlphaFoldDB" id="A9WDS3"/>
<keyword evidence="1" id="KW-0472">Membrane</keyword>
<name>A9WDS3_CHLAA</name>
<evidence type="ECO:0000313" key="2">
    <source>
        <dbReference type="EMBL" id="ABY33679.1"/>
    </source>
</evidence>
<feature type="transmembrane region" description="Helical" evidence="1">
    <location>
        <begin position="109"/>
        <end position="131"/>
    </location>
</feature>
<dbReference type="HOGENOM" id="CLU_120441_0_1_0"/>
<keyword evidence="1" id="KW-1133">Transmembrane helix</keyword>
<dbReference type="FunCoup" id="A9WDS3">
    <property type="interactions" value="8"/>
</dbReference>
<reference evidence="3" key="1">
    <citation type="journal article" date="2011" name="BMC Genomics">
        <title>Complete genome sequence of the filamentous anoxygenic phototrophic bacterium Chloroflexus aurantiacus.</title>
        <authorList>
            <person name="Tang K.H."/>
            <person name="Barry K."/>
            <person name="Chertkov O."/>
            <person name="Dalin E."/>
            <person name="Han C.S."/>
            <person name="Hauser L.J."/>
            <person name="Honchak B.M."/>
            <person name="Karbach L.E."/>
            <person name="Land M.L."/>
            <person name="Lapidus A."/>
            <person name="Larimer F.W."/>
            <person name="Mikhailova N."/>
            <person name="Pitluck S."/>
            <person name="Pierson B.K."/>
            <person name="Blankenship R.E."/>
        </authorList>
    </citation>
    <scope>NUCLEOTIDE SEQUENCE [LARGE SCALE GENOMIC DNA]</scope>
    <source>
        <strain evidence="3">ATCC 29366 / DSM 635 / J-10-fl</strain>
    </source>
</reference>
<feature type="transmembrane region" description="Helical" evidence="1">
    <location>
        <begin position="20"/>
        <end position="39"/>
    </location>
</feature>
<dbReference type="PANTHER" id="PTHR37309">
    <property type="entry name" value="SLR0284 PROTEIN"/>
    <property type="match status" value="1"/>
</dbReference>
<dbReference type="InterPro" id="IPR007165">
    <property type="entry name" value="Phage_holin_4_2"/>
</dbReference>
<gene>
    <name evidence="2" type="ordered locus">Caur_0429</name>
</gene>
<proteinExistence type="predicted"/>
<organism evidence="2 3">
    <name type="scientific">Chloroflexus aurantiacus (strain ATCC 29366 / DSM 635 / J-10-fl)</name>
    <dbReference type="NCBI Taxonomy" id="324602"/>
    <lineage>
        <taxon>Bacteria</taxon>
        <taxon>Bacillati</taxon>
        <taxon>Chloroflexota</taxon>
        <taxon>Chloroflexia</taxon>
        <taxon>Chloroflexales</taxon>
        <taxon>Chloroflexineae</taxon>
        <taxon>Chloroflexaceae</taxon>
        <taxon>Chloroflexus</taxon>
    </lineage>
</organism>
<dbReference type="KEGG" id="cau:Caur_0429"/>
<keyword evidence="3" id="KW-1185">Reference proteome</keyword>
<dbReference type="InParanoid" id="A9WDS3"/>
<dbReference type="Proteomes" id="UP000002008">
    <property type="component" value="Chromosome"/>
</dbReference>
<dbReference type="RefSeq" id="WP_012256335.1">
    <property type="nucleotide sequence ID" value="NC_010175.1"/>
</dbReference>
<dbReference type="Pfam" id="PF04020">
    <property type="entry name" value="Phage_holin_4_2"/>
    <property type="match status" value="1"/>
</dbReference>
<dbReference type="eggNOG" id="COG1950">
    <property type="taxonomic scope" value="Bacteria"/>
</dbReference>
<accession>A9WDS3</accession>
<protein>
    <recommendedName>
        <fullName evidence="4">Phage holin family protein</fullName>
    </recommendedName>
</protein>
<feature type="transmembrane region" description="Helical" evidence="1">
    <location>
        <begin position="74"/>
        <end position="97"/>
    </location>
</feature>
<evidence type="ECO:0000256" key="1">
    <source>
        <dbReference type="SAM" id="Phobius"/>
    </source>
</evidence>
<dbReference type="EnsemblBacteria" id="ABY33679">
    <property type="protein sequence ID" value="ABY33679"/>
    <property type="gene ID" value="Caur_0429"/>
</dbReference>
<evidence type="ECO:0000313" key="3">
    <source>
        <dbReference type="Proteomes" id="UP000002008"/>
    </source>
</evidence>
<dbReference type="PANTHER" id="PTHR37309:SF1">
    <property type="entry name" value="SLR0284 PROTEIN"/>
    <property type="match status" value="1"/>
</dbReference>
<dbReference type="STRING" id="324602.Caur_0429"/>
<feature type="transmembrane region" description="Helical" evidence="1">
    <location>
        <begin position="45"/>
        <end position="62"/>
    </location>
</feature>
<dbReference type="PATRIC" id="fig|324602.8.peg.488"/>
<sequence>MNSSPPSSQPSRIDYSRLFLRWLIYSLAIFAAVWIVPGIEFSGPGWQIGIVALLFGLLNALLRPLLYLLTCPLVILTLGLFGLVINALLLGLTSALADQLGIAFTVDGFWPAFFGGLVIAIVSTTLQYLAGDVQVRIMVERRPPE</sequence>
<keyword evidence="1" id="KW-0812">Transmembrane</keyword>
<evidence type="ECO:0008006" key="4">
    <source>
        <dbReference type="Google" id="ProtNLM"/>
    </source>
</evidence>